<organism evidence="1 2">
    <name type="scientific">Neophaeococcomyces mojaviensis</name>
    <dbReference type="NCBI Taxonomy" id="3383035"/>
    <lineage>
        <taxon>Eukaryota</taxon>
        <taxon>Fungi</taxon>
        <taxon>Dikarya</taxon>
        <taxon>Ascomycota</taxon>
        <taxon>Pezizomycotina</taxon>
        <taxon>Eurotiomycetes</taxon>
        <taxon>Chaetothyriomycetidae</taxon>
        <taxon>Chaetothyriales</taxon>
        <taxon>Chaetothyriales incertae sedis</taxon>
        <taxon>Neophaeococcomyces</taxon>
    </lineage>
</organism>
<evidence type="ECO:0000313" key="2">
    <source>
        <dbReference type="Proteomes" id="UP001172386"/>
    </source>
</evidence>
<keyword evidence="1" id="KW-0489">Methyltransferase</keyword>
<proteinExistence type="predicted"/>
<keyword evidence="2" id="KW-1185">Reference proteome</keyword>
<gene>
    <name evidence="1" type="primary">RMT2_2</name>
    <name evidence="1" type="ORF">H2198_007608</name>
</gene>
<evidence type="ECO:0000313" key="1">
    <source>
        <dbReference type="EMBL" id="KAJ9653197.1"/>
    </source>
</evidence>
<comment type="caution">
    <text evidence="1">The sequence shown here is derived from an EMBL/GenBank/DDBJ whole genome shotgun (WGS) entry which is preliminary data.</text>
</comment>
<protein>
    <submittedName>
        <fullName evidence="1">Arginine N-methyltransferase 2</fullName>
        <ecNumber evidence="1">2.1.1.322</ecNumber>
    </submittedName>
</protein>
<sequence>MDSDTEEKLLAVSLLSAAARHDNVAVKNLLRNTSANVQDAETGYTPLHAAIASCGVDEDGTTALSREAAAEETVKILFDNGAIWNDLDKNDETPGCIAYRLGLKNVYRLVVDAGVRAELLLSKLDGIKALEVEDEEDEDENEEEDEENAVDGTDESGARKRQKLEPEAPAEAAGAEPKVGLANDPVSTEPPEDYIDHWDSNADYLRSSLRYTDTTLLDSSSNAVMMDWETDIMGRHAEGLLPTKGLRAMNIGHGMGIVDTKIQTHSPLEHHIVEAHPAVLAHMKKNGWDKKPGVTIHEGRWQDVLPKLIEQGVVLDAIYYDTFAEDYKDLKYLFEECVIGLLDPSGRFGFYNGLGADRRVCYDVYKDVVEIDLLEAGFQTEWEDLPVPQIEWEGVRRPYWNVDVYRLPLCKFVD</sequence>
<accession>A0ACC2ZZP4</accession>
<keyword evidence="1" id="KW-0808">Transferase</keyword>
<dbReference type="EMBL" id="JAPDRQ010000163">
    <property type="protein sequence ID" value="KAJ9653197.1"/>
    <property type="molecule type" value="Genomic_DNA"/>
</dbReference>
<dbReference type="EC" id="2.1.1.322" evidence="1"/>
<dbReference type="Proteomes" id="UP001172386">
    <property type="component" value="Unassembled WGS sequence"/>
</dbReference>
<reference evidence="1" key="1">
    <citation type="submission" date="2022-10" db="EMBL/GenBank/DDBJ databases">
        <title>Culturing micro-colonial fungi from biological soil crusts in the Mojave desert and describing Neophaeococcomyces mojavensis, and introducing the new genera and species Taxawa tesnikishii.</title>
        <authorList>
            <person name="Kurbessoian T."/>
            <person name="Stajich J.E."/>
        </authorList>
    </citation>
    <scope>NUCLEOTIDE SEQUENCE</scope>
    <source>
        <strain evidence="1">JES_112</strain>
    </source>
</reference>
<name>A0ACC2ZZP4_9EURO</name>